<dbReference type="AlphaFoldDB" id="A0A512REW3"/>
<keyword evidence="2" id="KW-1185">Reference proteome</keyword>
<dbReference type="RefSeq" id="WP_146857729.1">
    <property type="nucleotide sequence ID" value="NZ_BKAU01000001.1"/>
</dbReference>
<dbReference type="PROSITE" id="PS51257">
    <property type="entry name" value="PROKAR_LIPOPROTEIN"/>
    <property type="match status" value="1"/>
</dbReference>
<dbReference type="SUPFAM" id="SSF51445">
    <property type="entry name" value="(Trans)glycosidases"/>
    <property type="match status" value="1"/>
</dbReference>
<accession>A0A512REW3</accession>
<organism evidence="1 2">
    <name type="scientific">Chitinophaga cymbidii</name>
    <dbReference type="NCBI Taxonomy" id="1096750"/>
    <lineage>
        <taxon>Bacteria</taxon>
        <taxon>Pseudomonadati</taxon>
        <taxon>Bacteroidota</taxon>
        <taxon>Chitinophagia</taxon>
        <taxon>Chitinophagales</taxon>
        <taxon>Chitinophagaceae</taxon>
        <taxon>Chitinophaga</taxon>
    </lineage>
</organism>
<evidence type="ECO:0000313" key="1">
    <source>
        <dbReference type="EMBL" id="GEP94245.1"/>
    </source>
</evidence>
<dbReference type="Proteomes" id="UP000321436">
    <property type="component" value="Unassembled WGS sequence"/>
</dbReference>
<dbReference type="EMBL" id="BKAU01000001">
    <property type="protein sequence ID" value="GEP94245.1"/>
    <property type="molecule type" value="Genomic_DNA"/>
</dbReference>
<evidence type="ECO:0008006" key="3">
    <source>
        <dbReference type="Google" id="ProtNLM"/>
    </source>
</evidence>
<reference evidence="1 2" key="1">
    <citation type="submission" date="2019-07" db="EMBL/GenBank/DDBJ databases">
        <title>Whole genome shotgun sequence of Chitinophaga cymbidii NBRC 109752.</title>
        <authorList>
            <person name="Hosoyama A."/>
            <person name="Uohara A."/>
            <person name="Ohji S."/>
            <person name="Ichikawa N."/>
        </authorList>
    </citation>
    <scope>NUCLEOTIDE SEQUENCE [LARGE SCALE GENOMIC DNA]</scope>
    <source>
        <strain evidence="1 2">NBRC 109752</strain>
    </source>
</reference>
<comment type="caution">
    <text evidence="1">The sequence shown here is derived from an EMBL/GenBank/DDBJ whole genome shotgun (WGS) entry which is preliminary data.</text>
</comment>
<sequence>MKNFTTAGLLALTALFFACGKGDPDSKSPPPGNTGGGILVSDSIPAIGVNYNESLHEISFGELSRSKTKWVRGFLDVFHHYDNNNLATSPRILQYQQLQAQGYKTILNLKFNFKTRPYPAVNSTQWNAYITYIDRILDAVINYTDVIVVGNEPFIESEAGAYDEPLNAFYKAASIRVNDYMRGRNISKPIFLGAIDNLYQANRQNEAGISKFLAYCKATPWIAGIDLHIHHSGNGEITTALNYVDNKIRTDQKIIITEYSLMKWWRANLTQPLSAAFFNAANASASDQIFPPPAGITQNWQYIDYALKNPRPVQEWNAFHQHTTWLENRKDYLCNSFKLFKANPKFWIATYAMRQSYPLDKDFTATTDPWVLNSLFAGRAVELLPNGEAQGRYAYFDQFSNINAGTLTCN</sequence>
<name>A0A512REW3_9BACT</name>
<protein>
    <recommendedName>
        <fullName evidence="3">Glycoside hydrolase family 5 domain-containing protein</fullName>
    </recommendedName>
</protein>
<dbReference type="OrthoDB" id="629332at2"/>
<gene>
    <name evidence="1" type="ORF">CCY01nite_05050</name>
</gene>
<evidence type="ECO:0000313" key="2">
    <source>
        <dbReference type="Proteomes" id="UP000321436"/>
    </source>
</evidence>
<dbReference type="InterPro" id="IPR017853">
    <property type="entry name" value="GH"/>
</dbReference>
<proteinExistence type="predicted"/>